<feature type="transmembrane region" description="Helical" evidence="7">
    <location>
        <begin position="127"/>
        <end position="145"/>
    </location>
</feature>
<gene>
    <name evidence="9" type="ORF">LCGC14_0021730</name>
</gene>
<feature type="transmembrane region" description="Helical" evidence="7">
    <location>
        <begin position="21"/>
        <end position="44"/>
    </location>
</feature>
<keyword evidence="6 7" id="KW-0472">Membrane</keyword>
<evidence type="ECO:0000256" key="2">
    <source>
        <dbReference type="ARBA" id="ARBA00005840"/>
    </source>
</evidence>
<dbReference type="PRINTS" id="PR01386">
    <property type="entry name" value="CCMCBIOGNSIS"/>
</dbReference>
<evidence type="ECO:0000256" key="4">
    <source>
        <dbReference type="ARBA" id="ARBA00022748"/>
    </source>
</evidence>
<dbReference type="AlphaFoldDB" id="A0A0F9W2V8"/>
<dbReference type="GO" id="GO:0005886">
    <property type="term" value="C:plasma membrane"/>
    <property type="evidence" value="ECO:0007669"/>
    <property type="project" value="TreeGrafter"/>
</dbReference>
<evidence type="ECO:0000313" key="9">
    <source>
        <dbReference type="EMBL" id="KKO10690.1"/>
    </source>
</evidence>
<dbReference type="PANTHER" id="PTHR30071">
    <property type="entry name" value="HEME EXPORTER PROTEIN C"/>
    <property type="match status" value="1"/>
</dbReference>
<evidence type="ECO:0000256" key="6">
    <source>
        <dbReference type="ARBA" id="ARBA00023136"/>
    </source>
</evidence>
<dbReference type="Pfam" id="PF01578">
    <property type="entry name" value="Cytochrom_C_asm"/>
    <property type="match status" value="1"/>
</dbReference>
<keyword evidence="4" id="KW-0201">Cytochrome c-type biogenesis</keyword>
<dbReference type="EMBL" id="LAZR01000004">
    <property type="protein sequence ID" value="KKO10690.1"/>
    <property type="molecule type" value="Genomic_DNA"/>
</dbReference>
<keyword evidence="5 7" id="KW-1133">Transmembrane helix</keyword>
<evidence type="ECO:0000256" key="3">
    <source>
        <dbReference type="ARBA" id="ARBA00022692"/>
    </source>
</evidence>
<evidence type="ECO:0000259" key="8">
    <source>
        <dbReference type="Pfam" id="PF01578"/>
    </source>
</evidence>
<organism evidence="9">
    <name type="scientific">marine sediment metagenome</name>
    <dbReference type="NCBI Taxonomy" id="412755"/>
    <lineage>
        <taxon>unclassified sequences</taxon>
        <taxon>metagenomes</taxon>
        <taxon>ecological metagenomes</taxon>
    </lineage>
</organism>
<accession>A0A0F9W2V8</accession>
<feature type="transmembrane region" description="Helical" evidence="7">
    <location>
        <begin position="56"/>
        <end position="84"/>
    </location>
</feature>
<dbReference type="InterPro" id="IPR045062">
    <property type="entry name" value="Cyt_c_biogenesis_CcsA/CcmC"/>
</dbReference>
<reference evidence="9" key="1">
    <citation type="journal article" date="2015" name="Nature">
        <title>Complex archaea that bridge the gap between prokaryotes and eukaryotes.</title>
        <authorList>
            <person name="Spang A."/>
            <person name="Saw J.H."/>
            <person name="Jorgensen S.L."/>
            <person name="Zaremba-Niedzwiedzka K."/>
            <person name="Martijn J."/>
            <person name="Lind A.E."/>
            <person name="van Eijk R."/>
            <person name="Schleper C."/>
            <person name="Guy L."/>
            <person name="Ettema T.J."/>
        </authorList>
    </citation>
    <scope>NUCLEOTIDE SEQUENCE</scope>
</reference>
<dbReference type="GO" id="GO:0020037">
    <property type="term" value="F:heme binding"/>
    <property type="evidence" value="ECO:0007669"/>
    <property type="project" value="InterPro"/>
</dbReference>
<feature type="transmembrane region" description="Helical" evidence="7">
    <location>
        <begin position="154"/>
        <end position="173"/>
    </location>
</feature>
<comment type="caution">
    <text evidence="9">The sequence shown here is derived from an EMBL/GenBank/DDBJ whole genome shotgun (WGS) entry which is preliminary data.</text>
</comment>
<dbReference type="PANTHER" id="PTHR30071:SF1">
    <property type="entry name" value="CYTOCHROME B_B6 PROTEIN-RELATED"/>
    <property type="match status" value="1"/>
</dbReference>
<sequence>MWVWFAKLGSPRWFYELSGKWLPWLYAAMTLLMLVGLTWALLFVPEDYQQGHTIRIMYVHVPVASISLACFPLMAVAGAITLVWKMKLADMVAKCVAPIGLWFTGLALATGAIWGQPIWGTWWAWDARLTSMLIQFFLFVGVIALRSAIESTDAAAKACAVLAIVGAINVPIIKYSVEWWNTLHQPASSISFDSAAPNPPEVWVPLLIMIGAVYLLFIISLILRTRNEILIRERRSQWVTDLITRSQS</sequence>
<dbReference type="InterPro" id="IPR002541">
    <property type="entry name" value="Cyt_c_assembly"/>
</dbReference>
<comment type="subcellular location">
    <subcellularLocation>
        <location evidence="1">Membrane</location>
        <topology evidence="1">Multi-pass membrane protein</topology>
    </subcellularLocation>
</comment>
<protein>
    <recommendedName>
        <fullName evidence="8">Cytochrome c assembly protein domain-containing protein</fullName>
    </recommendedName>
</protein>
<feature type="transmembrane region" description="Helical" evidence="7">
    <location>
        <begin position="96"/>
        <end position="115"/>
    </location>
</feature>
<evidence type="ECO:0000256" key="1">
    <source>
        <dbReference type="ARBA" id="ARBA00004141"/>
    </source>
</evidence>
<proteinExistence type="inferred from homology"/>
<evidence type="ECO:0000256" key="5">
    <source>
        <dbReference type="ARBA" id="ARBA00022989"/>
    </source>
</evidence>
<dbReference type="GO" id="GO:0015232">
    <property type="term" value="F:heme transmembrane transporter activity"/>
    <property type="evidence" value="ECO:0007669"/>
    <property type="project" value="InterPro"/>
</dbReference>
<evidence type="ECO:0000256" key="7">
    <source>
        <dbReference type="SAM" id="Phobius"/>
    </source>
</evidence>
<dbReference type="InterPro" id="IPR003557">
    <property type="entry name" value="Cyt_c_biogenesis_CcmC"/>
</dbReference>
<feature type="transmembrane region" description="Helical" evidence="7">
    <location>
        <begin position="202"/>
        <end position="223"/>
    </location>
</feature>
<dbReference type="NCBIfam" id="TIGR01191">
    <property type="entry name" value="ccmC"/>
    <property type="match status" value="1"/>
</dbReference>
<keyword evidence="3 7" id="KW-0812">Transmembrane</keyword>
<comment type="similarity">
    <text evidence="2">Belongs to the CcmC/CycZ/HelC family.</text>
</comment>
<dbReference type="GO" id="GO:0017004">
    <property type="term" value="P:cytochrome complex assembly"/>
    <property type="evidence" value="ECO:0007669"/>
    <property type="project" value="UniProtKB-KW"/>
</dbReference>
<feature type="domain" description="Cytochrome c assembly protein" evidence="8">
    <location>
        <begin position="27"/>
        <end position="184"/>
    </location>
</feature>
<name>A0A0F9W2V8_9ZZZZ</name>